<evidence type="ECO:0000256" key="1">
    <source>
        <dbReference type="SAM" id="Phobius"/>
    </source>
</evidence>
<feature type="transmembrane region" description="Helical" evidence="1">
    <location>
        <begin position="182"/>
        <end position="201"/>
    </location>
</feature>
<dbReference type="HOGENOM" id="CLU_046025_16_0_1"/>
<sequence>MSIPFESILTNTFGAYTIATFASAILLGVTCFQAWHYFNTYSDPPIINYTVAALVALEMLHLAVSIHALYFYLITNYLNPLALLQNVWSINVYSLVILPLPWTMLTDYTKDYIGHHRNDYVASASFLCDADISCGKKKFIPFAIAVVSLIHCAVGWAVVAILFRERLTSQLPGLPETLAKALLAAAVAIDAVIAYTLSYYLHTNRSGIKQ</sequence>
<dbReference type="EMBL" id="KL142397">
    <property type="protein sequence ID" value="KDR70466.1"/>
    <property type="molecule type" value="Genomic_DNA"/>
</dbReference>
<keyword evidence="3" id="KW-1185">Reference proteome</keyword>
<dbReference type="Proteomes" id="UP000027222">
    <property type="component" value="Unassembled WGS sequence"/>
</dbReference>
<feature type="transmembrane region" description="Helical" evidence="1">
    <location>
        <begin position="13"/>
        <end position="35"/>
    </location>
</feature>
<reference evidence="3" key="1">
    <citation type="journal article" date="2014" name="Proc. Natl. Acad. Sci. U.S.A.">
        <title>Extensive sampling of basidiomycete genomes demonstrates inadequacy of the white-rot/brown-rot paradigm for wood decay fungi.</title>
        <authorList>
            <person name="Riley R."/>
            <person name="Salamov A.A."/>
            <person name="Brown D.W."/>
            <person name="Nagy L.G."/>
            <person name="Floudas D."/>
            <person name="Held B.W."/>
            <person name="Levasseur A."/>
            <person name="Lombard V."/>
            <person name="Morin E."/>
            <person name="Otillar R."/>
            <person name="Lindquist E.A."/>
            <person name="Sun H."/>
            <person name="LaButti K.M."/>
            <person name="Schmutz J."/>
            <person name="Jabbour D."/>
            <person name="Luo H."/>
            <person name="Baker S.E."/>
            <person name="Pisabarro A.G."/>
            <person name="Walton J.D."/>
            <person name="Blanchette R.A."/>
            <person name="Henrissat B."/>
            <person name="Martin F."/>
            <person name="Cullen D."/>
            <person name="Hibbett D.S."/>
            <person name="Grigoriev I.V."/>
        </authorList>
    </citation>
    <scope>NUCLEOTIDE SEQUENCE [LARGE SCALE GENOMIC DNA]</scope>
    <source>
        <strain evidence="3">CBS 339.88</strain>
    </source>
</reference>
<evidence type="ECO:0000313" key="2">
    <source>
        <dbReference type="EMBL" id="KDR70466.1"/>
    </source>
</evidence>
<feature type="transmembrane region" description="Helical" evidence="1">
    <location>
        <begin position="139"/>
        <end position="162"/>
    </location>
</feature>
<dbReference type="OrthoDB" id="2535105at2759"/>
<keyword evidence="1" id="KW-1133">Transmembrane helix</keyword>
<feature type="transmembrane region" description="Helical" evidence="1">
    <location>
        <begin position="86"/>
        <end position="105"/>
    </location>
</feature>
<evidence type="ECO:0000313" key="3">
    <source>
        <dbReference type="Proteomes" id="UP000027222"/>
    </source>
</evidence>
<gene>
    <name evidence="2" type="ORF">GALMADRAFT_144750</name>
</gene>
<keyword evidence="1" id="KW-0472">Membrane</keyword>
<accession>A0A067SHW3</accession>
<name>A0A067SHW3_GALM3</name>
<feature type="transmembrane region" description="Helical" evidence="1">
    <location>
        <begin position="47"/>
        <end position="74"/>
    </location>
</feature>
<keyword evidence="1" id="KW-0812">Transmembrane</keyword>
<protein>
    <submittedName>
        <fullName evidence="2">Uncharacterized protein</fullName>
    </submittedName>
</protein>
<organism evidence="2 3">
    <name type="scientific">Galerina marginata (strain CBS 339.88)</name>
    <dbReference type="NCBI Taxonomy" id="685588"/>
    <lineage>
        <taxon>Eukaryota</taxon>
        <taxon>Fungi</taxon>
        <taxon>Dikarya</taxon>
        <taxon>Basidiomycota</taxon>
        <taxon>Agaricomycotina</taxon>
        <taxon>Agaricomycetes</taxon>
        <taxon>Agaricomycetidae</taxon>
        <taxon>Agaricales</taxon>
        <taxon>Agaricineae</taxon>
        <taxon>Strophariaceae</taxon>
        <taxon>Galerina</taxon>
    </lineage>
</organism>
<proteinExistence type="predicted"/>
<dbReference type="AlphaFoldDB" id="A0A067SHW3"/>